<feature type="binding site" evidence="18">
    <location>
        <begin position="169"/>
        <end position="172"/>
    </location>
    <ligand>
        <name>NAD(+)</name>
        <dbReference type="ChEBI" id="CHEBI:57540"/>
    </ligand>
</feature>
<dbReference type="Gene3D" id="1.20.1090.10">
    <property type="entry name" value="Dehydroquinate synthase-like - alpha domain"/>
    <property type="match status" value="1"/>
</dbReference>
<feature type="binding site" evidence="18">
    <location>
        <position position="247"/>
    </location>
    <ligand>
        <name>Zn(2+)</name>
        <dbReference type="ChEBI" id="CHEBI:29105"/>
    </ligand>
</feature>
<dbReference type="EMBL" id="KT007007">
    <property type="protein sequence ID" value="AKQ03034.1"/>
    <property type="molecule type" value="Genomic_DNA"/>
</dbReference>
<comment type="catalytic activity">
    <reaction evidence="1 18">
        <text>7-phospho-2-dehydro-3-deoxy-D-arabino-heptonate = 3-dehydroquinate + phosphate</text>
        <dbReference type="Rhea" id="RHEA:21968"/>
        <dbReference type="ChEBI" id="CHEBI:32364"/>
        <dbReference type="ChEBI" id="CHEBI:43474"/>
        <dbReference type="ChEBI" id="CHEBI:58394"/>
        <dbReference type="EC" id="4.2.3.4"/>
    </reaction>
</comment>
<reference evidence="21" key="1">
    <citation type="journal article" date="2015" name="ISME J.">
        <title>Aquifer environment selects for microbial species cohorts in sediment and groundwater.</title>
        <authorList>
            <person name="Hug L.A."/>
            <person name="Thomas B.C."/>
            <person name="Brown C.T."/>
            <person name="Frischkorn K.R."/>
            <person name="Williams K.H."/>
            <person name="Tringe S.G."/>
            <person name="Banfield J.F."/>
        </authorList>
    </citation>
    <scope>NUCLEOTIDE SEQUENCE</scope>
</reference>
<dbReference type="GO" id="GO:0046872">
    <property type="term" value="F:metal ion binding"/>
    <property type="evidence" value="ECO:0007669"/>
    <property type="project" value="UniProtKB-KW"/>
</dbReference>
<comment type="cofactor">
    <cofactor evidence="18">
        <name>Co(2+)</name>
        <dbReference type="ChEBI" id="CHEBI:48828"/>
    </cofactor>
    <cofactor evidence="18">
        <name>Zn(2+)</name>
        <dbReference type="ChEBI" id="CHEBI:29105"/>
    </cofactor>
    <text evidence="18">Binds 1 divalent metal cation per subunit. Can use either Co(2+) or Zn(2+).</text>
</comment>
<keyword evidence="9 18" id="KW-0963">Cytoplasm</keyword>
<dbReference type="EC" id="4.2.3.4" evidence="7 18"/>
<evidence type="ECO:0000256" key="12">
    <source>
        <dbReference type="ARBA" id="ARBA00022741"/>
    </source>
</evidence>
<feature type="domain" description="3-dehydroquinate synthase C-terminal" evidence="20">
    <location>
        <begin position="181"/>
        <end position="324"/>
    </location>
</feature>
<comment type="pathway">
    <text evidence="5 18">Metabolic intermediate biosynthesis; chorismate biosynthesis; chorismate from D-erythrose 4-phosphate and phosphoenolpyruvate: step 2/7.</text>
</comment>
<evidence type="ECO:0000256" key="8">
    <source>
        <dbReference type="ARBA" id="ARBA00017684"/>
    </source>
</evidence>
<organism evidence="21">
    <name type="scientific">uncultured bacterium Rifle_16ft_4_minimus_37862</name>
    <dbReference type="NCBI Taxonomy" id="1665157"/>
    <lineage>
        <taxon>Bacteria</taxon>
        <taxon>environmental samples</taxon>
    </lineage>
</organism>
<dbReference type="HAMAP" id="MF_00110">
    <property type="entry name" value="DHQ_synthase"/>
    <property type="match status" value="1"/>
</dbReference>
<evidence type="ECO:0000256" key="1">
    <source>
        <dbReference type="ARBA" id="ARBA00001393"/>
    </source>
</evidence>
<sequence>MNVTVSLGSRSYAIVVESGALGSVGGRLRALGVGARAALVSDAAIMRLYGKTVADGLEAAGFAVTLVEVPEGEAAKRLDVAAQCWDALLAAGLDRTSTVLALGGGAVGDLAGFVSATYMRGTNFVQLPTTVLAQVDASIGGKTAIDHPKAKNLIGAFHQPRLVVCDPTTTLTLPPREFSSGLAEIVKHGIVLDAEYFGEVERDAAALLARELPVLERVIGGSCRLKAGVVERDEQEAELRAVLNYGHTIGHALEAASGYARFAHGEAVALGIAAEARLARRLGLASEETVGRQERLLEAVGLPVRIDAVDVEALLAAITRDKKARDGHVPFVLAPRIGAFRLVYDVSPDDIRAVMAELRPGRG</sequence>
<dbReference type="UniPathway" id="UPA00053">
    <property type="reaction ID" value="UER00085"/>
</dbReference>
<evidence type="ECO:0000256" key="10">
    <source>
        <dbReference type="ARBA" id="ARBA00022605"/>
    </source>
</evidence>
<name>A0A0H4TQJ1_9BACT</name>
<dbReference type="InterPro" id="IPR056179">
    <property type="entry name" value="DHQS_C"/>
</dbReference>
<evidence type="ECO:0000256" key="7">
    <source>
        <dbReference type="ARBA" id="ARBA00013031"/>
    </source>
</evidence>
<dbReference type="SUPFAM" id="SSF56796">
    <property type="entry name" value="Dehydroquinate synthase-like"/>
    <property type="match status" value="1"/>
</dbReference>
<accession>A0A0H4TQJ1</accession>
<dbReference type="InterPro" id="IPR050071">
    <property type="entry name" value="Dehydroquinate_synthase"/>
</dbReference>
<feature type="binding site" evidence="18">
    <location>
        <begin position="71"/>
        <end position="76"/>
    </location>
    <ligand>
        <name>NAD(+)</name>
        <dbReference type="ChEBI" id="CHEBI:57540"/>
    </ligand>
</feature>
<evidence type="ECO:0000256" key="6">
    <source>
        <dbReference type="ARBA" id="ARBA00005412"/>
    </source>
</evidence>
<comment type="cofactor">
    <cofactor evidence="2 18">
        <name>NAD(+)</name>
        <dbReference type="ChEBI" id="CHEBI:57540"/>
    </cofactor>
</comment>
<evidence type="ECO:0000259" key="20">
    <source>
        <dbReference type="Pfam" id="PF24621"/>
    </source>
</evidence>
<dbReference type="NCBIfam" id="TIGR01357">
    <property type="entry name" value="aroB"/>
    <property type="match status" value="1"/>
</dbReference>
<keyword evidence="16 18" id="KW-0456">Lyase</keyword>
<dbReference type="InterPro" id="IPR030960">
    <property type="entry name" value="DHQS/DOIS_N"/>
</dbReference>
<comment type="subcellular location">
    <subcellularLocation>
        <location evidence="4 18">Cytoplasm</location>
    </subcellularLocation>
</comment>
<evidence type="ECO:0000256" key="4">
    <source>
        <dbReference type="ARBA" id="ARBA00004496"/>
    </source>
</evidence>
<dbReference type="InterPro" id="IPR030963">
    <property type="entry name" value="DHQ_synth_fam"/>
</dbReference>
<evidence type="ECO:0000256" key="5">
    <source>
        <dbReference type="ARBA" id="ARBA00004661"/>
    </source>
</evidence>
<dbReference type="Pfam" id="PF01761">
    <property type="entry name" value="DHQ_synthase"/>
    <property type="match status" value="1"/>
</dbReference>
<evidence type="ECO:0000313" key="21">
    <source>
        <dbReference type="EMBL" id="AKQ03034.1"/>
    </source>
</evidence>
<dbReference type="FunFam" id="3.40.50.1970:FF:000007">
    <property type="entry name" value="Pentafunctional AROM polypeptide"/>
    <property type="match status" value="1"/>
</dbReference>
<evidence type="ECO:0000256" key="9">
    <source>
        <dbReference type="ARBA" id="ARBA00022490"/>
    </source>
</evidence>
<evidence type="ECO:0000256" key="3">
    <source>
        <dbReference type="ARBA" id="ARBA00001947"/>
    </source>
</evidence>
<proteinExistence type="inferred from homology"/>
<dbReference type="GO" id="GO:0008652">
    <property type="term" value="P:amino acid biosynthetic process"/>
    <property type="evidence" value="ECO:0007669"/>
    <property type="project" value="UniProtKB-KW"/>
</dbReference>
<dbReference type="Pfam" id="PF24621">
    <property type="entry name" value="DHQS_C"/>
    <property type="match status" value="1"/>
</dbReference>
<dbReference type="PANTHER" id="PTHR43622:SF7">
    <property type="entry name" value="3-DEHYDROQUINATE SYNTHASE, CHLOROPLASTIC"/>
    <property type="match status" value="1"/>
</dbReference>
<evidence type="ECO:0000256" key="14">
    <source>
        <dbReference type="ARBA" id="ARBA00023027"/>
    </source>
</evidence>
<evidence type="ECO:0000256" key="13">
    <source>
        <dbReference type="ARBA" id="ARBA00022833"/>
    </source>
</evidence>
<evidence type="ECO:0000256" key="2">
    <source>
        <dbReference type="ARBA" id="ARBA00001911"/>
    </source>
</evidence>
<dbReference type="GO" id="GO:0000166">
    <property type="term" value="F:nucleotide binding"/>
    <property type="evidence" value="ECO:0007669"/>
    <property type="project" value="UniProtKB-KW"/>
</dbReference>
<dbReference type="GO" id="GO:0009073">
    <property type="term" value="P:aromatic amino acid family biosynthetic process"/>
    <property type="evidence" value="ECO:0007669"/>
    <property type="project" value="UniProtKB-KW"/>
</dbReference>
<keyword evidence="15 18" id="KW-0057">Aromatic amino acid biosynthesis</keyword>
<keyword evidence="11 18" id="KW-0479">Metal-binding</keyword>
<dbReference type="GO" id="GO:0005737">
    <property type="term" value="C:cytoplasm"/>
    <property type="evidence" value="ECO:0007669"/>
    <property type="project" value="UniProtKB-SubCell"/>
</dbReference>
<keyword evidence="14 18" id="KW-0520">NAD</keyword>
<evidence type="ECO:0000256" key="11">
    <source>
        <dbReference type="ARBA" id="ARBA00022723"/>
    </source>
</evidence>
<feature type="domain" description="3-dehydroquinate synthase N-terminal" evidence="19">
    <location>
        <begin position="67"/>
        <end position="179"/>
    </location>
</feature>
<feature type="binding site" evidence="18">
    <location>
        <position position="142"/>
    </location>
    <ligand>
        <name>NAD(+)</name>
        <dbReference type="ChEBI" id="CHEBI:57540"/>
    </ligand>
</feature>
<evidence type="ECO:0000259" key="19">
    <source>
        <dbReference type="Pfam" id="PF01761"/>
    </source>
</evidence>
<dbReference type="GO" id="GO:0009423">
    <property type="term" value="P:chorismate biosynthetic process"/>
    <property type="evidence" value="ECO:0007669"/>
    <property type="project" value="UniProtKB-UniRule"/>
</dbReference>
<evidence type="ECO:0000256" key="18">
    <source>
        <dbReference type="HAMAP-Rule" id="MF_00110"/>
    </source>
</evidence>
<dbReference type="Gene3D" id="3.40.50.1970">
    <property type="match status" value="1"/>
</dbReference>
<keyword evidence="13 18" id="KW-0862">Zinc</keyword>
<evidence type="ECO:0000256" key="17">
    <source>
        <dbReference type="ARBA" id="ARBA00023285"/>
    </source>
</evidence>
<dbReference type="CDD" id="cd08195">
    <property type="entry name" value="DHQS"/>
    <property type="match status" value="1"/>
</dbReference>
<comment type="cofactor">
    <cofactor evidence="3">
        <name>Zn(2+)</name>
        <dbReference type="ChEBI" id="CHEBI:29105"/>
    </cofactor>
</comment>
<dbReference type="AlphaFoldDB" id="A0A0H4TQJ1"/>
<comment type="function">
    <text evidence="18">Catalyzes the conversion of 3-deoxy-D-arabino-heptulosonate 7-phosphate (DAHP) to dehydroquinate (DHQ).</text>
</comment>
<comment type="similarity">
    <text evidence="6 18">Belongs to the sugar phosphate cyclases superfamily. Dehydroquinate synthase family.</text>
</comment>
<gene>
    <name evidence="18 21" type="primary">aroB</name>
</gene>
<dbReference type="PIRSF" id="PIRSF001455">
    <property type="entry name" value="DHQ_synth"/>
    <property type="match status" value="1"/>
</dbReference>
<keyword evidence="10 18" id="KW-0028">Amino-acid biosynthesis</keyword>
<dbReference type="InterPro" id="IPR016037">
    <property type="entry name" value="DHQ_synth_AroB"/>
</dbReference>
<dbReference type="PANTHER" id="PTHR43622">
    <property type="entry name" value="3-DEHYDROQUINATE SYNTHASE"/>
    <property type="match status" value="1"/>
</dbReference>
<feature type="binding site" evidence="18">
    <location>
        <begin position="129"/>
        <end position="130"/>
    </location>
    <ligand>
        <name>NAD(+)</name>
        <dbReference type="ChEBI" id="CHEBI:57540"/>
    </ligand>
</feature>
<keyword evidence="12 18" id="KW-0547">Nucleotide-binding</keyword>
<feature type="binding site" evidence="18">
    <location>
        <position position="264"/>
    </location>
    <ligand>
        <name>Zn(2+)</name>
        <dbReference type="ChEBI" id="CHEBI:29105"/>
    </ligand>
</feature>
<protein>
    <recommendedName>
        <fullName evidence="8 18">3-dehydroquinate synthase</fullName>
        <shortName evidence="18">DHQS</shortName>
        <ecNumber evidence="7 18">4.2.3.4</ecNumber>
    </recommendedName>
</protein>
<keyword evidence="17 18" id="KW-0170">Cobalt</keyword>
<feature type="binding site" evidence="18">
    <location>
        <position position="151"/>
    </location>
    <ligand>
        <name>NAD(+)</name>
        <dbReference type="ChEBI" id="CHEBI:57540"/>
    </ligand>
</feature>
<evidence type="ECO:0000256" key="15">
    <source>
        <dbReference type="ARBA" id="ARBA00023141"/>
    </source>
</evidence>
<evidence type="ECO:0000256" key="16">
    <source>
        <dbReference type="ARBA" id="ARBA00023239"/>
    </source>
</evidence>
<feature type="binding site" evidence="18">
    <location>
        <begin position="105"/>
        <end position="109"/>
    </location>
    <ligand>
        <name>NAD(+)</name>
        <dbReference type="ChEBI" id="CHEBI:57540"/>
    </ligand>
</feature>
<dbReference type="GO" id="GO:0003856">
    <property type="term" value="F:3-dehydroquinate synthase activity"/>
    <property type="evidence" value="ECO:0007669"/>
    <property type="project" value="UniProtKB-UniRule"/>
</dbReference>
<feature type="binding site" evidence="18">
    <location>
        <position position="184"/>
    </location>
    <ligand>
        <name>Zn(2+)</name>
        <dbReference type="ChEBI" id="CHEBI:29105"/>
    </ligand>
</feature>